<gene>
    <name evidence="1" type="ORF">NCTC10660_00895</name>
</gene>
<dbReference type="Proteomes" id="UP000254927">
    <property type="component" value="Unassembled WGS sequence"/>
</dbReference>
<protein>
    <submittedName>
        <fullName evidence="1">Uncharacterized protein</fullName>
    </submittedName>
</protein>
<accession>A0A378TWR9</accession>
<organism evidence="1 2">
    <name type="scientific">Neisseria elongata</name>
    <dbReference type="NCBI Taxonomy" id="495"/>
    <lineage>
        <taxon>Bacteria</taxon>
        <taxon>Pseudomonadati</taxon>
        <taxon>Pseudomonadota</taxon>
        <taxon>Betaproteobacteria</taxon>
        <taxon>Neisseriales</taxon>
        <taxon>Neisseriaceae</taxon>
        <taxon>Neisseria</taxon>
    </lineage>
</organism>
<proteinExistence type="predicted"/>
<sequence>MFILQILSVCWTKLSHAAPLAGIRNRLPHALPLPDTVLDCEYGCHSQHHQESCSEDGTAVFLAGQPECKIWQALPVKLNGGFEFARQADRIDIYFTDQRGRRQVRRKLFALAKGQTAQLRINERACGFDDTYYTQHTYNFAHADNVPREIFTQRGFDHSVSLENHLF</sequence>
<evidence type="ECO:0000313" key="2">
    <source>
        <dbReference type="Proteomes" id="UP000254927"/>
    </source>
</evidence>
<dbReference type="EMBL" id="UGQW01000002">
    <property type="protein sequence ID" value="STZ67418.1"/>
    <property type="molecule type" value="Genomic_DNA"/>
</dbReference>
<dbReference type="RefSeq" id="WP_074898552.1">
    <property type="nucleotide sequence ID" value="NZ_CP031252.1"/>
</dbReference>
<evidence type="ECO:0000313" key="1">
    <source>
        <dbReference type="EMBL" id="STZ67418.1"/>
    </source>
</evidence>
<dbReference type="GeneID" id="93351894"/>
<dbReference type="AlphaFoldDB" id="A0A378TWR9"/>
<name>A0A378TWR9_NEIEL</name>
<reference evidence="1 2" key="1">
    <citation type="submission" date="2018-06" db="EMBL/GenBank/DDBJ databases">
        <authorList>
            <consortium name="Pathogen Informatics"/>
            <person name="Doyle S."/>
        </authorList>
    </citation>
    <scope>NUCLEOTIDE SEQUENCE [LARGE SCALE GENOMIC DNA]</scope>
    <source>
        <strain evidence="1 2">NCTC10660</strain>
    </source>
</reference>